<dbReference type="Gene3D" id="1.10.10.10">
    <property type="entry name" value="Winged helix-like DNA-binding domain superfamily/Winged helix DNA-binding domain"/>
    <property type="match status" value="1"/>
</dbReference>
<reference evidence="5 6" key="1">
    <citation type="submission" date="2018-11" db="EMBL/GenBank/DDBJ databases">
        <title>Sequencing the genomes of 1000 actinobacteria strains.</title>
        <authorList>
            <person name="Klenk H.-P."/>
        </authorList>
    </citation>
    <scope>NUCLEOTIDE SEQUENCE [LARGE SCALE GENOMIC DNA]</scope>
    <source>
        <strain evidence="5 6">DSM 44254</strain>
    </source>
</reference>
<dbReference type="InterPro" id="IPR036390">
    <property type="entry name" value="WH_DNA-bd_sf"/>
</dbReference>
<sequence>MEDTDRQILLLLAQDGRMSFTDLAKETGLSVSAVHQRVRRLEKRGAIQGFTARLDPDQIGLPLTAFISIKPIDPAAPDDAPERLAHLTEIEACHSVAGDENYILKVRVATPADLEELLKQIRSAANVNTRTTIVLSTPYEGRPPQL</sequence>
<protein>
    <submittedName>
        <fullName evidence="5">AsnC family transcriptional regulator</fullName>
    </submittedName>
</protein>
<dbReference type="InterPro" id="IPR019888">
    <property type="entry name" value="Tscrpt_reg_AsnC-like"/>
</dbReference>
<evidence type="ECO:0000256" key="3">
    <source>
        <dbReference type="ARBA" id="ARBA00023163"/>
    </source>
</evidence>
<dbReference type="Pfam" id="PF13412">
    <property type="entry name" value="HTH_24"/>
    <property type="match status" value="1"/>
</dbReference>
<dbReference type="PRINTS" id="PR00033">
    <property type="entry name" value="HTHASNC"/>
</dbReference>
<dbReference type="GO" id="GO:0043200">
    <property type="term" value="P:response to amino acid"/>
    <property type="evidence" value="ECO:0007669"/>
    <property type="project" value="TreeGrafter"/>
</dbReference>
<dbReference type="SUPFAM" id="SSF54909">
    <property type="entry name" value="Dimeric alpha+beta barrel"/>
    <property type="match status" value="1"/>
</dbReference>
<dbReference type="FunFam" id="1.10.10.10:FF:000083">
    <property type="entry name" value="AsnC family transcriptional regulator"/>
    <property type="match status" value="1"/>
</dbReference>
<dbReference type="CDD" id="cd00090">
    <property type="entry name" value="HTH_ARSR"/>
    <property type="match status" value="1"/>
</dbReference>
<dbReference type="InterPro" id="IPR000485">
    <property type="entry name" value="AsnC-type_HTH_dom"/>
</dbReference>
<evidence type="ECO:0000313" key="6">
    <source>
        <dbReference type="Proteomes" id="UP000272400"/>
    </source>
</evidence>
<dbReference type="InterPro" id="IPR011991">
    <property type="entry name" value="ArsR-like_HTH"/>
</dbReference>
<comment type="caution">
    <text evidence="5">The sequence shown here is derived from an EMBL/GenBank/DDBJ whole genome shotgun (WGS) entry which is preliminary data.</text>
</comment>
<dbReference type="SMART" id="SM00344">
    <property type="entry name" value="HTH_ASNC"/>
    <property type="match status" value="1"/>
</dbReference>
<dbReference type="Pfam" id="PF01037">
    <property type="entry name" value="AsnC_trans_reg"/>
    <property type="match status" value="1"/>
</dbReference>
<evidence type="ECO:0000256" key="2">
    <source>
        <dbReference type="ARBA" id="ARBA00023125"/>
    </source>
</evidence>
<keyword evidence="2" id="KW-0238">DNA-binding</keyword>
<evidence type="ECO:0000256" key="1">
    <source>
        <dbReference type="ARBA" id="ARBA00023015"/>
    </source>
</evidence>
<dbReference type="InterPro" id="IPR019887">
    <property type="entry name" value="Tscrpt_reg_AsnC/Lrp_C"/>
</dbReference>
<keyword evidence="6" id="KW-1185">Reference proteome</keyword>
<dbReference type="PROSITE" id="PS00519">
    <property type="entry name" value="HTH_ASNC_1"/>
    <property type="match status" value="1"/>
</dbReference>
<dbReference type="InterPro" id="IPR019885">
    <property type="entry name" value="Tscrpt_reg_HTH_AsnC-type_CS"/>
</dbReference>
<dbReference type="OrthoDB" id="5243753at2"/>
<keyword evidence="1" id="KW-0805">Transcription regulation</keyword>
<organism evidence="5 6">
    <name type="scientific">Actinocorallia herbida</name>
    <dbReference type="NCBI Taxonomy" id="58109"/>
    <lineage>
        <taxon>Bacteria</taxon>
        <taxon>Bacillati</taxon>
        <taxon>Actinomycetota</taxon>
        <taxon>Actinomycetes</taxon>
        <taxon>Streptosporangiales</taxon>
        <taxon>Thermomonosporaceae</taxon>
        <taxon>Actinocorallia</taxon>
    </lineage>
</organism>
<dbReference type="GO" id="GO:0043565">
    <property type="term" value="F:sequence-specific DNA binding"/>
    <property type="evidence" value="ECO:0007669"/>
    <property type="project" value="InterPro"/>
</dbReference>
<dbReference type="Gene3D" id="3.30.70.920">
    <property type="match status" value="1"/>
</dbReference>
<keyword evidence="3" id="KW-0804">Transcription</keyword>
<dbReference type="InterPro" id="IPR036388">
    <property type="entry name" value="WH-like_DNA-bd_sf"/>
</dbReference>
<dbReference type="PANTHER" id="PTHR30154">
    <property type="entry name" value="LEUCINE-RESPONSIVE REGULATORY PROTEIN"/>
    <property type="match status" value="1"/>
</dbReference>
<dbReference type="PROSITE" id="PS50956">
    <property type="entry name" value="HTH_ASNC_2"/>
    <property type="match status" value="1"/>
</dbReference>
<dbReference type="InterPro" id="IPR011008">
    <property type="entry name" value="Dimeric_a/b-barrel"/>
</dbReference>
<dbReference type="SUPFAM" id="SSF46785">
    <property type="entry name" value="Winged helix' DNA-binding domain"/>
    <property type="match status" value="1"/>
</dbReference>
<evidence type="ECO:0000313" key="5">
    <source>
        <dbReference type="EMBL" id="ROO88416.1"/>
    </source>
</evidence>
<feature type="domain" description="HTH asnC-type" evidence="4">
    <location>
        <begin position="1"/>
        <end position="62"/>
    </location>
</feature>
<accession>A0A3N1D4M4</accession>
<dbReference type="GO" id="GO:0005829">
    <property type="term" value="C:cytosol"/>
    <property type="evidence" value="ECO:0007669"/>
    <property type="project" value="TreeGrafter"/>
</dbReference>
<dbReference type="RefSeq" id="WP_123667661.1">
    <property type="nucleotide sequence ID" value="NZ_RJKE01000001.1"/>
</dbReference>
<dbReference type="EMBL" id="RJKE01000001">
    <property type="protein sequence ID" value="ROO88416.1"/>
    <property type="molecule type" value="Genomic_DNA"/>
</dbReference>
<dbReference type="FunFam" id="3.30.70.920:FF:000003">
    <property type="entry name" value="AsnC family transcriptional regulator"/>
    <property type="match status" value="1"/>
</dbReference>
<dbReference type="AlphaFoldDB" id="A0A3N1D4M4"/>
<name>A0A3N1D4M4_9ACTN</name>
<dbReference type="PANTHER" id="PTHR30154:SF53">
    <property type="entry name" value="HTH-TYPE TRANSCRIPTIONAL REGULATOR LRPC"/>
    <property type="match status" value="1"/>
</dbReference>
<evidence type="ECO:0000259" key="4">
    <source>
        <dbReference type="PROSITE" id="PS50956"/>
    </source>
</evidence>
<dbReference type="Proteomes" id="UP000272400">
    <property type="component" value="Unassembled WGS sequence"/>
</dbReference>
<proteinExistence type="predicted"/>
<gene>
    <name evidence="5" type="ORF">EDD29_6085</name>
</gene>